<dbReference type="PIRSF" id="PIRSF014995">
    <property type="entry name" value="UCP014995"/>
    <property type="match status" value="1"/>
</dbReference>
<reference evidence="2 3" key="1">
    <citation type="journal article" date="2016" name="BMC Genomics">
        <title>Genomic analysis of the nitrate-respiring Sphingopyxis granuli (formerly Sphingomonas macrogoltabida) strain TFA.</title>
        <authorList>
            <person name="Garcia-Romero I."/>
            <person name="Perez-Pulido A.J."/>
            <person name="Gonzalez-Flores Y.E."/>
            <person name="Reyes-Ramirez F."/>
            <person name="Santero E."/>
            <person name="Floriano B."/>
        </authorList>
    </citation>
    <scope>NUCLEOTIDE SEQUENCE [LARGE SCALE GENOMIC DNA]</scope>
    <source>
        <strain evidence="2 3">TFA</strain>
    </source>
</reference>
<name>A0AA86GJJ0_9SPHN</name>
<keyword evidence="3" id="KW-1185">Reference proteome</keyword>
<organism evidence="2 3">
    <name type="scientific">Sphingopyxis granuli</name>
    <dbReference type="NCBI Taxonomy" id="267128"/>
    <lineage>
        <taxon>Bacteria</taxon>
        <taxon>Pseudomonadati</taxon>
        <taxon>Pseudomonadota</taxon>
        <taxon>Alphaproteobacteria</taxon>
        <taxon>Sphingomonadales</taxon>
        <taxon>Sphingomonadaceae</taxon>
        <taxon>Sphingopyxis</taxon>
    </lineage>
</organism>
<feature type="signal peptide" evidence="1">
    <location>
        <begin position="1"/>
        <end position="24"/>
    </location>
</feature>
<evidence type="ECO:0000313" key="3">
    <source>
        <dbReference type="Proteomes" id="UP000058599"/>
    </source>
</evidence>
<dbReference type="Proteomes" id="UP000058599">
    <property type="component" value="Chromosome"/>
</dbReference>
<accession>A0AA86GJJ0</accession>
<dbReference type="AlphaFoldDB" id="A0AA86GJJ0"/>
<dbReference type="KEGG" id="sgi:SGRAN_1660"/>
<sequence length="174" mass="18557">MTSPMRTILIGGTLSAALAAPALAAAPGTMDVTVTIPRLKVAEYHRPYVAIWVEKEGAPAKTVAVWYDYDMKNGEGTKWLRDVRQWWRVSGRSMTFPANGVTGATRAPGTHKVSFSRAQLGATAPGQYTLVIEAAREVGGRELLRIPFTWPAKAGAGGRAAGTSELGAVSISFR</sequence>
<dbReference type="Pfam" id="PF10029">
    <property type="entry name" value="DUF2271"/>
    <property type="match status" value="1"/>
</dbReference>
<protein>
    <submittedName>
        <fullName evidence="2">Periplasmic protein</fullName>
    </submittedName>
</protein>
<proteinExistence type="predicted"/>
<feature type="chain" id="PRO_5041707499" evidence="1">
    <location>
        <begin position="25"/>
        <end position="174"/>
    </location>
</feature>
<gene>
    <name evidence="2" type="ORF">SGRAN_1660</name>
</gene>
<evidence type="ECO:0000313" key="2">
    <source>
        <dbReference type="EMBL" id="AMG74040.1"/>
    </source>
</evidence>
<evidence type="ECO:0000256" key="1">
    <source>
        <dbReference type="SAM" id="SignalP"/>
    </source>
</evidence>
<dbReference type="EMBL" id="CP012199">
    <property type="protein sequence ID" value="AMG74040.1"/>
    <property type="molecule type" value="Genomic_DNA"/>
</dbReference>
<dbReference type="RefSeq" id="WP_067182525.1">
    <property type="nucleotide sequence ID" value="NZ_CP012199.1"/>
</dbReference>
<dbReference type="InterPro" id="IPR014469">
    <property type="entry name" value="DUF2271"/>
</dbReference>
<keyword evidence="1" id="KW-0732">Signal</keyword>